<dbReference type="AlphaFoldDB" id="A0A6V3L8T9"/>
<keyword evidence="1" id="KW-1133">Transmembrane helix</keyword>
<gene>
    <name evidence="2" type="ORF">LGLO00237_LOCUS11259</name>
    <name evidence="3" type="ORF">LGLO00237_LOCUS11260</name>
</gene>
<sequence length="111" mass="12297">MPTTRSGVTADHVNEMEVKVFKRGEDRGQMTPSVVTRLPLSSRRNKPIFMSTWRSMPLFTAVGGTSVFIAEMLILIGCLPLRDYVSIGAHCSTSKLEVLMVGTSRVVILQR</sequence>
<reference evidence="3" key="1">
    <citation type="submission" date="2021-01" db="EMBL/GenBank/DDBJ databases">
        <authorList>
            <person name="Corre E."/>
            <person name="Pelletier E."/>
            <person name="Niang G."/>
            <person name="Scheremetjew M."/>
            <person name="Finn R."/>
            <person name="Kale V."/>
            <person name="Holt S."/>
            <person name="Cochrane G."/>
            <person name="Meng A."/>
            <person name="Brown T."/>
            <person name="Cohen L."/>
        </authorList>
    </citation>
    <scope>NUCLEOTIDE SEQUENCE</scope>
    <source>
        <strain evidence="3">CCCM811</strain>
    </source>
</reference>
<proteinExistence type="predicted"/>
<organism evidence="3">
    <name type="scientific">Lotharella globosa</name>
    <dbReference type="NCBI Taxonomy" id="91324"/>
    <lineage>
        <taxon>Eukaryota</taxon>
        <taxon>Sar</taxon>
        <taxon>Rhizaria</taxon>
        <taxon>Cercozoa</taxon>
        <taxon>Chlorarachniophyceae</taxon>
        <taxon>Lotharella</taxon>
    </lineage>
</organism>
<keyword evidence="1" id="KW-0472">Membrane</keyword>
<name>A0A6V3L8T9_9EUKA</name>
<accession>A0A6V3L8T9</accession>
<evidence type="ECO:0000256" key="1">
    <source>
        <dbReference type="SAM" id="Phobius"/>
    </source>
</evidence>
<protein>
    <submittedName>
        <fullName evidence="3">Uncharacterized protein</fullName>
    </submittedName>
</protein>
<dbReference type="EMBL" id="HBIV01015434">
    <property type="protein sequence ID" value="CAE0659684.1"/>
    <property type="molecule type" value="Transcribed_RNA"/>
</dbReference>
<dbReference type="EMBL" id="HBIV01015433">
    <property type="protein sequence ID" value="CAE0659683.1"/>
    <property type="molecule type" value="Transcribed_RNA"/>
</dbReference>
<evidence type="ECO:0000313" key="2">
    <source>
        <dbReference type="EMBL" id="CAE0659683.1"/>
    </source>
</evidence>
<evidence type="ECO:0000313" key="3">
    <source>
        <dbReference type="EMBL" id="CAE0659684.1"/>
    </source>
</evidence>
<feature type="transmembrane region" description="Helical" evidence="1">
    <location>
        <begin position="58"/>
        <end position="79"/>
    </location>
</feature>
<keyword evidence="1" id="KW-0812">Transmembrane</keyword>